<evidence type="ECO:0000256" key="1">
    <source>
        <dbReference type="SAM" id="Phobius"/>
    </source>
</evidence>
<dbReference type="AlphaFoldDB" id="A0A7S3F0H3"/>
<protein>
    <recommendedName>
        <fullName evidence="3">Endonuclease/exonuclease/phosphatase domain-containing protein</fullName>
    </recommendedName>
</protein>
<keyword evidence="1" id="KW-1133">Transmembrane helix</keyword>
<dbReference type="EMBL" id="HBHX01036090">
    <property type="protein sequence ID" value="CAE0119340.1"/>
    <property type="molecule type" value="Transcribed_RNA"/>
</dbReference>
<proteinExistence type="predicted"/>
<evidence type="ECO:0000313" key="2">
    <source>
        <dbReference type="EMBL" id="CAE0119340.1"/>
    </source>
</evidence>
<accession>A0A7S3F0H3</accession>
<keyword evidence="1" id="KW-0472">Membrane</keyword>
<gene>
    <name evidence="2" type="ORF">HERI1096_LOCUS20039</name>
</gene>
<reference evidence="2" key="1">
    <citation type="submission" date="2021-01" db="EMBL/GenBank/DDBJ databases">
        <authorList>
            <person name="Corre E."/>
            <person name="Pelletier E."/>
            <person name="Niang G."/>
            <person name="Scheremetjew M."/>
            <person name="Finn R."/>
            <person name="Kale V."/>
            <person name="Holt S."/>
            <person name="Cochrane G."/>
            <person name="Meng A."/>
            <person name="Brown T."/>
            <person name="Cohen L."/>
        </authorList>
    </citation>
    <scope>NUCLEOTIDE SEQUENCE</scope>
    <source>
        <strain evidence="2">CCMP281</strain>
    </source>
</reference>
<evidence type="ECO:0008006" key="3">
    <source>
        <dbReference type="Google" id="ProtNLM"/>
    </source>
</evidence>
<dbReference type="InterPro" id="IPR036691">
    <property type="entry name" value="Endo/exonu/phosph_ase_sf"/>
</dbReference>
<organism evidence="2">
    <name type="scientific">Haptolina ericina</name>
    <dbReference type="NCBI Taxonomy" id="156174"/>
    <lineage>
        <taxon>Eukaryota</taxon>
        <taxon>Haptista</taxon>
        <taxon>Haptophyta</taxon>
        <taxon>Prymnesiophyceae</taxon>
        <taxon>Prymnesiales</taxon>
        <taxon>Prymnesiaceae</taxon>
        <taxon>Haptolina</taxon>
    </lineage>
</organism>
<dbReference type="SUPFAM" id="SSF56219">
    <property type="entry name" value="DNase I-like"/>
    <property type="match status" value="1"/>
</dbReference>
<keyword evidence="1" id="KW-0812">Transmembrane</keyword>
<sequence>MAFDYIFTRGLAVTEAAICHHDGCAGWSDHLPIWARFDLAPELPPAHIPYATIGANLLLVLCPLALCLLLARHLLAAAWRLGCEWKLFRGLADHTEMVAAEAVALNDTDTVVSNETDTAALNETETAALTLAGSRE</sequence>
<name>A0A7S3F0H3_9EUKA</name>
<feature type="transmembrane region" description="Helical" evidence="1">
    <location>
        <begin position="48"/>
        <end position="71"/>
    </location>
</feature>